<organism evidence="4 5">
    <name type="scientific">Helobdella robusta</name>
    <name type="common">Californian leech</name>
    <dbReference type="NCBI Taxonomy" id="6412"/>
    <lineage>
        <taxon>Eukaryota</taxon>
        <taxon>Metazoa</taxon>
        <taxon>Spiralia</taxon>
        <taxon>Lophotrochozoa</taxon>
        <taxon>Annelida</taxon>
        <taxon>Clitellata</taxon>
        <taxon>Hirudinea</taxon>
        <taxon>Rhynchobdellida</taxon>
        <taxon>Glossiphoniidae</taxon>
        <taxon>Helobdella</taxon>
    </lineage>
</organism>
<dbReference type="OMA" id="IGSTYMD"/>
<evidence type="ECO:0000313" key="5">
    <source>
        <dbReference type="Proteomes" id="UP000015101"/>
    </source>
</evidence>
<evidence type="ECO:0000313" key="3">
    <source>
        <dbReference type="EMBL" id="ESO02095.1"/>
    </source>
</evidence>
<dbReference type="SUPFAM" id="SSF103473">
    <property type="entry name" value="MFS general substrate transporter"/>
    <property type="match status" value="1"/>
</dbReference>
<feature type="transmembrane region" description="Helical" evidence="2">
    <location>
        <begin position="297"/>
        <end position="320"/>
    </location>
</feature>
<dbReference type="InterPro" id="IPR036259">
    <property type="entry name" value="MFS_trans_sf"/>
</dbReference>
<reference evidence="5" key="1">
    <citation type="submission" date="2012-12" db="EMBL/GenBank/DDBJ databases">
        <authorList>
            <person name="Hellsten U."/>
            <person name="Grimwood J."/>
            <person name="Chapman J.A."/>
            <person name="Shapiro H."/>
            <person name="Aerts A."/>
            <person name="Otillar R.P."/>
            <person name="Terry A.Y."/>
            <person name="Boore J.L."/>
            <person name="Simakov O."/>
            <person name="Marletaz F."/>
            <person name="Cho S.-J."/>
            <person name="Edsinger-Gonzales E."/>
            <person name="Havlak P."/>
            <person name="Kuo D.-H."/>
            <person name="Larsson T."/>
            <person name="Lv J."/>
            <person name="Arendt D."/>
            <person name="Savage R."/>
            <person name="Osoegawa K."/>
            <person name="de Jong P."/>
            <person name="Lindberg D.R."/>
            <person name="Seaver E.C."/>
            <person name="Weisblat D.A."/>
            <person name="Putnam N.H."/>
            <person name="Grigoriev I.V."/>
            <person name="Rokhsar D.S."/>
        </authorList>
    </citation>
    <scope>NUCLEOTIDE SEQUENCE</scope>
</reference>
<dbReference type="GeneID" id="20199125"/>
<protein>
    <recommendedName>
        <fullName evidence="6">Solute carrier organic anion transporter family member</fullName>
    </recommendedName>
</protein>
<dbReference type="CTD" id="20199125"/>
<dbReference type="PANTHER" id="PTHR11388">
    <property type="entry name" value="ORGANIC ANION TRANSPORTER"/>
    <property type="match status" value="1"/>
</dbReference>
<feature type="transmembrane region" description="Helical" evidence="2">
    <location>
        <begin position="62"/>
        <end position="83"/>
    </location>
</feature>
<proteinExistence type="predicted"/>
<keyword evidence="5" id="KW-1185">Reference proteome</keyword>
<feature type="transmembrane region" description="Helical" evidence="2">
    <location>
        <begin position="509"/>
        <end position="531"/>
    </location>
</feature>
<dbReference type="EnsemblMetazoa" id="HelroT161326">
    <property type="protein sequence ID" value="HelroP161326"/>
    <property type="gene ID" value="HelroG161326"/>
</dbReference>
<dbReference type="GO" id="GO:0043252">
    <property type="term" value="P:sodium-independent organic anion transport"/>
    <property type="evidence" value="ECO:0000318"/>
    <property type="project" value="GO_Central"/>
</dbReference>
<dbReference type="InParanoid" id="T1ERC5"/>
<dbReference type="KEGG" id="hro:HELRODRAFT_161326"/>
<dbReference type="OrthoDB" id="5062115at2759"/>
<dbReference type="RefSeq" id="XP_009019503.1">
    <property type="nucleotide sequence ID" value="XM_009021255.1"/>
</dbReference>
<accession>T1ERC5</accession>
<keyword evidence="2" id="KW-0812">Transmembrane</keyword>
<feature type="transmembrane region" description="Helical" evidence="2">
    <location>
        <begin position="90"/>
        <end position="113"/>
    </location>
</feature>
<gene>
    <name evidence="4" type="primary">20199125</name>
    <name evidence="3" type="ORF">HELRODRAFT_161326</name>
</gene>
<dbReference type="GO" id="GO:0016323">
    <property type="term" value="C:basolateral plasma membrane"/>
    <property type="evidence" value="ECO:0000318"/>
    <property type="project" value="GO_Central"/>
</dbReference>
<keyword evidence="2" id="KW-1133">Transmembrane helix</keyword>
<dbReference type="eggNOG" id="KOG3626">
    <property type="taxonomic scope" value="Eukaryota"/>
</dbReference>
<feature type="transmembrane region" description="Helical" evidence="2">
    <location>
        <begin position="409"/>
        <end position="429"/>
    </location>
</feature>
<evidence type="ECO:0000256" key="2">
    <source>
        <dbReference type="SAM" id="Phobius"/>
    </source>
</evidence>
<sequence>MPNNPGKKSLISYINKVRTNIWAFFILILLFAFTHGVQGSMITGVLTTVEKRFNLPSSLSGILIAVATLGYISGVLINSIFLVNKSHVRVFAVFMTMTALAALIYVVPHFLFYNDMEPQKVGPTANKQKFPNYTNKTNVGRTNKVALSMFCVAEIIQGVSGSSVWTIGLTFIDKNTSIALGSKLFGAIFLLRCFSPVLSFALGSSFLTFPVDLQSTSWSPEHPRWIGAWWLGYVVCFIANTLIAIPTYFLPDTFINAITSEERSKSQKSSLISKISETFNDYIDKPVKEKMSSVKRIVCNPMYTIFSLGVCFDCYILAYFTFLPKYIEVNFRLSATTAPTFGVFAILHKLSTICLCTRCLCKPSGATIVSEFVERGMIPVLCAGLSSYLGGVCSGKFEQSHDKGVSRNMTFVCAIAIVNLFVLASLMNLRCSDEFYSATWSIEKQDENDLQTEMQRDDCNCRPNSFDPVCGPNKSLHIDKCYVECVDWHKDSNKSRPCFLEDDLRTEGYCAFSCTTILGFLVFGIVIMSFLNSIYTVAITNVVLKSVSKKDKPLALVVPTPVLYGKLIDWTCILWIKSCDGTYGSCLVYDNNKFRYVLHGNTLVWKILAVCSYIVAFTLAKKRLKKLESTPEEKEEKIVQELFRKVTAFPECVYGFCGRVVSVSIYYSHDPSSNPAASAGSSE</sequence>
<feature type="transmembrane region" description="Helical" evidence="2">
    <location>
        <begin position="603"/>
        <end position="620"/>
    </location>
</feature>
<dbReference type="EMBL" id="AMQM01000794">
    <property type="status" value="NOT_ANNOTATED_CDS"/>
    <property type="molecule type" value="Genomic_DNA"/>
</dbReference>
<feature type="transmembrane region" description="Helical" evidence="2">
    <location>
        <begin position="184"/>
        <end position="207"/>
    </location>
</feature>
<dbReference type="Pfam" id="PF03137">
    <property type="entry name" value="OATP"/>
    <property type="match status" value="2"/>
</dbReference>
<feature type="transmembrane region" description="Helical" evidence="2">
    <location>
        <begin position="21"/>
        <end position="42"/>
    </location>
</feature>
<dbReference type="Gene3D" id="1.20.1250.20">
    <property type="entry name" value="MFS general substrate transporter like domains"/>
    <property type="match status" value="1"/>
</dbReference>
<keyword evidence="2" id="KW-0472">Membrane</keyword>
<dbReference type="AlphaFoldDB" id="T1ERC5"/>
<evidence type="ECO:0000256" key="1">
    <source>
        <dbReference type="ARBA" id="ARBA00023157"/>
    </source>
</evidence>
<evidence type="ECO:0000313" key="4">
    <source>
        <dbReference type="EnsemblMetazoa" id="HelroP161326"/>
    </source>
</evidence>
<dbReference type="EMBL" id="KB096742">
    <property type="protein sequence ID" value="ESO02095.1"/>
    <property type="molecule type" value="Genomic_DNA"/>
</dbReference>
<dbReference type="Proteomes" id="UP000015101">
    <property type="component" value="Unassembled WGS sequence"/>
</dbReference>
<dbReference type="InterPro" id="IPR004156">
    <property type="entry name" value="OATP"/>
</dbReference>
<dbReference type="PANTHER" id="PTHR11388:SF142">
    <property type="entry name" value="SOLUTE CARRIER ORGANIC ANION TRANSPORTER FAMILY MEMBER 5A1"/>
    <property type="match status" value="1"/>
</dbReference>
<dbReference type="GO" id="GO:0015347">
    <property type="term" value="F:sodium-independent organic anion transmembrane transporter activity"/>
    <property type="evidence" value="ECO:0000318"/>
    <property type="project" value="GO_Central"/>
</dbReference>
<reference evidence="4" key="3">
    <citation type="submission" date="2015-06" db="UniProtKB">
        <authorList>
            <consortium name="EnsemblMetazoa"/>
        </authorList>
    </citation>
    <scope>IDENTIFICATION</scope>
</reference>
<name>T1ERC5_HELRO</name>
<feature type="transmembrane region" description="Helical" evidence="2">
    <location>
        <begin position="227"/>
        <end position="250"/>
    </location>
</feature>
<evidence type="ECO:0008006" key="6">
    <source>
        <dbReference type="Google" id="ProtNLM"/>
    </source>
</evidence>
<reference evidence="3 5" key="2">
    <citation type="journal article" date="2013" name="Nature">
        <title>Insights into bilaterian evolution from three spiralian genomes.</title>
        <authorList>
            <person name="Simakov O."/>
            <person name="Marletaz F."/>
            <person name="Cho S.J."/>
            <person name="Edsinger-Gonzales E."/>
            <person name="Havlak P."/>
            <person name="Hellsten U."/>
            <person name="Kuo D.H."/>
            <person name="Larsson T."/>
            <person name="Lv J."/>
            <person name="Arendt D."/>
            <person name="Savage R."/>
            <person name="Osoegawa K."/>
            <person name="de Jong P."/>
            <person name="Grimwood J."/>
            <person name="Chapman J.A."/>
            <person name="Shapiro H."/>
            <person name="Aerts A."/>
            <person name="Otillar R.P."/>
            <person name="Terry A.Y."/>
            <person name="Boore J.L."/>
            <person name="Grigoriev I.V."/>
            <person name="Lindberg D.R."/>
            <person name="Seaver E.C."/>
            <person name="Weisblat D.A."/>
            <person name="Putnam N.H."/>
            <person name="Rokhsar D.S."/>
        </authorList>
    </citation>
    <scope>NUCLEOTIDE SEQUENCE</scope>
</reference>
<keyword evidence="1" id="KW-1015">Disulfide bond</keyword>
<dbReference type="HOGENOM" id="CLU_008954_4_0_1"/>
<dbReference type="EMBL" id="AMQM01000795">
    <property type="status" value="NOT_ANNOTATED_CDS"/>
    <property type="molecule type" value="Genomic_DNA"/>
</dbReference>
<feature type="transmembrane region" description="Helical" evidence="2">
    <location>
        <begin position="145"/>
        <end position="172"/>
    </location>
</feature>